<evidence type="ECO:0000256" key="2">
    <source>
        <dbReference type="SAM" id="Phobius"/>
    </source>
</evidence>
<dbReference type="OrthoDB" id="3711266at2"/>
<sequence>MTRLLAAWRSRSALLTLGVLGVGWLAWPIWSSFTAPGRDALQAETPFLLAALLSLLAVLATSIWLDAGRRASVFGPVLLVALVDALVRMLLSPGGSGIEPVYALPLLAGAALGAPAGFLTGALAALASSVAMGLVDTPLVGQILVWGMWGAVGGFLRLLRPVVAWMVAVLACLPLGVLTGMALNITGWTGERDATTGGFLPGLPPLEALQRLVDYTLATSVAFDLTRAAVNALVILAVGLPVLRALRHTHGAPAPVPPASATPPPDVAPAALSRRHRSDTLTTLWNTPTTQEIE</sequence>
<organism evidence="3 4">
    <name type="scientific">Tessaracoccus antarcticus</name>
    <dbReference type="NCBI Taxonomy" id="2479848"/>
    <lineage>
        <taxon>Bacteria</taxon>
        <taxon>Bacillati</taxon>
        <taxon>Actinomycetota</taxon>
        <taxon>Actinomycetes</taxon>
        <taxon>Propionibacteriales</taxon>
        <taxon>Propionibacteriaceae</taxon>
        <taxon>Tessaracoccus</taxon>
    </lineage>
</organism>
<feature type="compositionally biased region" description="Pro residues" evidence="1">
    <location>
        <begin position="254"/>
        <end position="267"/>
    </location>
</feature>
<evidence type="ECO:0000313" key="4">
    <source>
        <dbReference type="Proteomes" id="UP000275256"/>
    </source>
</evidence>
<evidence type="ECO:0000256" key="1">
    <source>
        <dbReference type="SAM" id="MobiDB-lite"/>
    </source>
</evidence>
<keyword evidence="4" id="KW-1185">Reference proteome</keyword>
<keyword evidence="2" id="KW-0472">Membrane</keyword>
<feature type="transmembrane region" description="Helical" evidence="2">
    <location>
        <begin position="45"/>
        <end position="65"/>
    </location>
</feature>
<feature type="transmembrane region" description="Helical" evidence="2">
    <location>
        <begin position="139"/>
        <end position="156"/>
    </location>
</feature>
<proteinExistence type="predicted"/>
<evidence type="ECO:0008006" key="5">
    <source>
        <dbReference type="Google" id="ProtNLM"/>
    </source>
</evidence>
<protein>
    <recommendedName>
        <fullName evidence="5">ECF transporter S component</fullName>
    </recommendedName>
</protein>
<reference evidence="3 4" key="1">
    <citation type="submission" date="2018-10" db="EMBL/GenBank/DDBJ databases">
        <title>Tessaracoccus antarcticuss sp. nov., isolated from sediment.</title>
        <authorList>
            <person name="Zhou L.Y."/>
            <person name="Du Z.J."/>
        </authorList>
    </citation>
    <scope>NUCLEOTIDE SEQUENCE [LARGE SCALE GENOMIC DNA]</scope>
    <source>
        <strain evidence="3 4">JDX10</strain>
    </source>
</reference>
<comment type="caution">
    <text evidence="3">The sequence shown here is derived from an EMBL/GenBank/DDBJ whole genome shotgun (WGS) entry which is preliminary data.</text>
</comment>
<name>A0A3M0G031_9ACTN</name>
<evidence type="ECO:0000313" key="3">
    <source>
        <dbReference type="EMBL" id="RMB58341.1"/>
    </source>
</evidence>
<feature type="transmembrane region" description="Helical" evidence="2">
    <location>
        <begin position="12"/>
        <end position="33"/>
    </location>
</feature>
<feature type="region of interest" description="Disordered" evidence="1">
    <location>
        <begin position="254"/>
        <end position="273"/>
    </location>
</feature>
<keyword evidence="2" id="KW-1133">Transmembrane helix</keyword>
<gene>
    <name evidence="3" type="ORF">EAX62_14170</name>
</gene>
<feature type="transmembrane region" description="Helical" evidence="2">
    <location>
        <begin position="103"/>
        <end position="127"/>
    </location>
</feature>
<feature type="transmembrane region" description="Helical" evidence="2">
    <location>
        <begin position="72"/>
        <end position="91"/>
    </location>
</feature>
<dbReference type="EMBL" id="REFW01000004">
    <property type="protein sequence ID" value="RMB58341.1"/>
    <property type="molecule type" value="Genomic_DNA"/>
</dbReference>
<dbReference type="RefSeq" id="WP_121902378.1">
    <property type="nucleotide sequence ID" value="NZ_REFW01000004.1"/>
</dbReference>
<feature type="transmembrane region" description="Helical" evidence="2">
    <location>
        <begin position="162"/>
        <end position="183"/>
    </location>
</feature>
<dbReference type="AlphaFoldDB" id="A0A3M0G031"/>
<accession>A0A3M0G031</accession>
<dbReference type="Proteomes" id="UP000275256">
    <property type="component" value="Unassembled WGS sequence"/>
</dbReference>
<keyword evidence="2" id="KW-0812">Transmembrane</keyword>